<dbReference type="Proteomes" id="UP000094869">
    <property type="component" value="Unassembled WGS sequence"/>
</dbReference>
<dbReference type="AlphaFoldDB" id="A0A1E3AZB2"/>
<proteinExistence type="predicted"/>
<dbReference type="InterPro" id="IPR012504">
    <property type="entry name" value="Spore_YabP"/>
</dbReference>
<accession>A0A1E3AZB2</accession>
<gene>
    <name evidence="2" type="primary">yabP</name>
    <name evidence="2" type="ORF">BEH84_01572</name>
    <name evidence="3" type="ORF">BEI59_30140</name>
    <name evidence="1" type="ORF">BEI61_01170</name>
    <name evidence="4" type="ORF">BEI63_07495</name>
</gene>
<evidence type="ECO:0000313" key="5">
    <source>
        <dbReference type="Proteomes" id="UP000094067"/>
    </source>
</evidence>
<evidence type="ECO:0000313" key="4">
    <source>
        <dbReference type="EMBL" id="ODR59337.1"/>
    </source>
</evidence>
<comment type="caution">
    <text evidence="2">The sequence shown here is derived from an EMBL/GenBank/DDBJ whole genome shotgun (WGS) entry which is preliminary data.</text>
</comment>
<dbReference type="Proteomes" id="UP000095003">
    <property type="component" value="Unassembled WGS sequence"/>
</dbReference>
<dbReference type="NCBIfam" id="TIGR02892">
    <property type="entry name" value="spore_yabP"/>
    <property type="match status" value="1"/>
</dbReference>
<dbReference type="EMBL" id="MEHA01000034">
    <property type="protein sequence ID" value="ODR43506.1"/>
    <property type="molecule type" value="Genomic_DNA"/>
</dbReference>
<evidence type="ECO:0000313" key="8">
    <source>
        <dbReference type="Proteomes" id="UP000095003"/>
    </source>
</evidence>
<dbReference type="EMBL" id="MEHD01000015">
    <property type="protein sequence ID" value="ODR59337.1"/>
    <property type="molecule type" value="Genomic_DNA"/>
</dbReference>
<sequence>MEDLNTTRDRRHKVVLTDRGICNISGVCDVLSFDVAEVLLETEQGMLMIKGNDLHVSRLMLDKGEVDVDGKIDSLTYSENTGYGGKGESLFTRLFK</sequence>
<evidence type="ECO:0000313" key="7">
    <source>
        <dbReference type="Proteomes" id="UP000094869"/>
    </source>
</evidence>
<evidence type="ECO:0000313" key="2">
    <source>
        <dbReference type="EMBL" id="ODM13851.1"/>
    </source>
</evidence>
<dbReference type="Proteomes" id="UP000094271">
    <property type="component" value="Unassembled WGS sequence"/>
</dbReference>
<dbReference type="RefSeq" id="WP_009255981.1">
    <property type="nucleotide sequence ID" value="NZ_BAABXS010000002.1"/>
</dbReference>
<dbReference type="EMBL" id="MCGI01000001">
    <property type="protein sequence ID" value="ODM13851.1"/>
    <property type="molecule type" value="Genomic_DNA"/>
</dbReference>
<dbReference type="EMBL" id="MCGH01000002">
    <property type="protein sequence ID" value="ODM05287.1"/>
    <property type="molecule type" value="Genomic_DNA"/>
</dbReference>
<dbReference type="GO" id="GO:0030435">
    <property type="term" value="P:sporulation resulting in formation of a cellular spore"/>
    <property type="evidence" value="ECO:0007669"/>
    <property type="project" value="InterPro"/>
</dbReference>
<keyword evidence="7" id="KW-1185">Reference proteome</keyword>
<dbReference type="GeneID" id="93299946"/>
<dbReference type="OrthoDB" id="9795125at2"/>
<protein>
    <submittedName>
        <fullName evidence="2">Spore protein YabP</fullName>
    </submittedName>
    <submittedName>
        <fullName evidence="3">Sporulation protein YabP</fullName>
    </submittedName>
</protein>
<name>A0A1E3AZB2_9FIRM</name>
<dbReference type="PATRIC" id="fig|1432052.3.peg.1715"/>
<dbReference type="Proteomes" id="UP000094067">
    <property type="component" value="Unassembled WGS sequence"/>
</dbReference>
<dbReference type="Gene3D" id="2.60.40.2000">
    <property type="match status" value="1"/>
</dbReference>
<evidence type="ECO:0000313" key="6">
    <source>
        <dbReference type="Proteomes" id="UP000094271"/>
    </source>
</evidence>
<reference evidence="5 8" key="1">
    <citation type="submission" date="2016-07" db="EMBL/GenBank/DDBJ databases">
        <title>Characterization of isolates of Eisenbergiella tayi derived from blood cultures, using whole genome sequencing.</title>
        <authorList>
            <person name="Burdz T."/>
            <person name="Wiebe D."/>
            <person name="Huynh C."/>
            <person name="Bernard K."/>
        </authorList>
    </citation>
    <scope>NUCLEOTIDE SEQUENCE [LARGE SCALE GENOMIC DNA]</scope>
    <source>
        <strain evidence="1 5">NML 110608</strain>
        <strain evidence="2 8">NML 120489</strain>
    </source>
</reference>
<dbReference type="PIRSF" id="PIRSF011576">
    <property type="entry name" value="YabP"/>
    <property type="match status" value="1"/>
</dbReference>
<evidence type="ECO:0000313" key="3">
    <source>
        <dbReference type="EMBL" id="ODR43506.1"/>
    </source>
</evidence>
<reference evidence="3 6" key="3">
    <citation type="submission" date="2016-08" db="EMBL/GenBank/DDBJ databases">
        <authorList>
            <person name="Seilhamer J.J."/>
        </authorList>
    </citation>
    <scope>NUCLEOTIDE SEQUENCE [LARGE SCALE GENOMIC DNA]</scope>
    <source>
        <strain evidence="3 6">NML150140-1</strain>
    </source>
</reference>
<dbReference type="Pfam" id="PF07873">
    <property type="entry name" value="YabP"/>
    <property type="match status" value="1"/>
</dbReference>
<evidence type="ECO:0000313" key="1">
    <source>
        <dbReference type="EMBL" id="ODM05287.1"/>
    </source>
</evidence>
<organism evidence="2 8">
    <name type="scientific">Eisenbergiella tayi</name>
    <dbReference type="NCBI Taxonomy" id="1432052"/>
    <lineage>
        <taxon>Bacteria</taxon>
        <taxon>Bacillati</taxon>
        <taxon>Bacillota</taxon>
        <taxon>Clostridia</taxon>
        <taxon>Lachnospirales</taxon>
        <taxon>Lachnospiraceae</taxon>
        <taxon>Eisenbergiella</taxon>
    </lineage>
</organism>
<dbReference type="InterPro" id="IPR038705">
    <property type="entry name" value="YabP_sf"/>
</dbReference>
<reference evidence="4 7" key="2">
    <citation type="submission" date="2016-08" db="EMBL/GenBank/DDBJ databases">
        <title>Characterization of Isolates of Eisenbergiella tayi Derived from Blood Cultures, Using Whole Genome Sequencing.</title>
        <authorList>
            <person name="Bernier A.-M."/>
            <person name="Burdz T."/>
            <person name="Wiebe D."/>
            <person name="Bernard K."/>
        </authorList>
    </citation>
    <scope>NUCLEOTIDE SEQUENCE [LARGE SCALE GENOMIC DNA]</scope>
    <source>
        <strain evidence="4 7">NML120146</strain>
    </source>
</reference>
<dbReference type="InterPro" id="IPR022476">
    <property type="entry name" value="Spore_YabP/YqfC"/>
</dbReference>